<dbReference type="Gene3D" id="1.10.10.10">
    <property type="entry name" value="Winged helix-like DNA-binding domain superfamily/Winged helix DNA-binding domain"/>
    <property type="match status" value="1"/>
</dbReference>
<dbReference type="InterPro" id="IPR036388">
    <property type="entry name" value="WH-like_DNA-bd_sf"/>
</dbReference>
<dbReference type="AlphaFoldDB" id="A0A381UIG0"/>
<evidence type="ECO:0000256" key="1">
    <source>
        <dbReference type="SAM" id="MobiDB-lite"/>
    </source>
</evidence>
<gene>
    <name evidence="2" type="ORF">METZ01_LOCUS80608</name>
</gene>
<accession>A0A381UIG0</accession>
<dbReference type="InterPro" id="IPR013324">
    <property type="entry name" value="RNA_pol_sigma_r3/r4-like"/>
</dbReference>
<protein>
    <submittedName>
        <fullName evidence="2">Uncharacterized protein</fullName>
    </submittedName>
</protein>
<organism evidence="2">
    <name type="scientific">marine metagenome</name>
    <dbReference type="NCBI Taxonomy" id="408172"/>
    <lineage>
        <taxon>unclassified sequences</taxon>
        <taxon>metagenomes</taxon>
        <taxon>ecological metagenomes</taxon>
    </lineage>
</organism>
<dbReference type="EMBL" id="UINC01006477">
    <property type="protein sequence ID" value="SVA27754.1"/>
    <property type="molecule type" value="Genomic_DNA"/>
</dbReference>
<dbReference type="Gene3D" id="1.10.1740.10">
    <property type="match status" value="1"/>
</dbReference>
<sequence>MPFDPTQIFEEHYDDIKKVIQSVSRKKTNQPQEIEECVSYIFEQLVNNDYAILRNFKDDGRANIQTFLYTVINRLLIDKFRKDGTLDAVGGTKSHFRASTHAKRLGIYAERLERLLLQKKHSVEEAYQVLKNDPKFSWTYDHTLKISNELWRPDKFVTEAHEDIDEIPSSKSESNSSENPEKALENKNLESKGAIIENSLEKALQGLSHEDSLMLKLRFTSQKSVSEISRILGQSRKVVERKIRGLLNRLKDILLSNGMNYDEVSEMIKTRYG</sequence>
<feature type="compositionally biased region" description="Basic and acidic residues" evidence="1">
    <location>
        <begin position="179"/>
        <end position="188"/>
    </location>
</feature>
<dbReference type="InterPro" id="IPR014284">
    <property type="entry name" value="RNA_pol_sigma-70_dom"/>
</dbReference>
<feature type="region of interest" description="Disordered" evidence="1">
    <location>
        <begin position="162"/>
        <end position="188"/>
    </location>
</feature>
<dbReference type="GO" id="GO:0006352">
    <property type="term" value="P:DNA-templated transcription initiation"/>
    <property type="evidence" value="ECO:0007669"/>
    <property type="project" value="InterPro"/>
</dbReference>
<reference evidence="2" key="1">
    <citation type="submission" date="2018-05" db="EMBL/GenBank/DDBJ databases">
        <authorList>
            <person name="Lanie J.A."/>
            <person name="Ng W.-L."/>
            <person name="Kazmierczak K.M."/>
            <person name="Andrzejewski T.M."/>
            <person name="Davidsen T.M."/>
            <person name="Wayne K.J."/>
            <person name="Tettelin H."/>
            <person name="Glass J.I."/>
            <person name="Rusch D."/>
            <person name="Podicherti R."/>
            <person name="Tsui H.-C.T."/>
            <person name="Winkler M.E."/>
        </authorList>
    </citation>
    <scope>NUCLEOTIDE SEQUENCE</scope>
</reference>
<dbReference type="SUPFAM" id="SSF88659">
    <property type="entry name" value="Sigma3 and sigma4 domains of RNA polymerase sigma factors"/>
    <property type="match status" value="1"/>
</dbReference>
<dbReference type="GO" id="GO:0003700">
    <property type="term" value="F:DNA-binding transcription factor activity"/>
    <property type="evidence" value="ECO:0007669"/>
    <property type="project" value="InterPro"/>
</dbReference>
<name>A0A381UIG0_9ZZZZ</name>
<feature type="compositionally biased region" description="Low complexity" evidence="1">
    <location>
        <begin position="169"/>
        <end position="178"/>
    </location>
</feature>
<dbReference type="NCBIfam" id="TIGR02937">
    <property type="entry name" value="sigma70-ECF"/>
    <property type="match status" value="1"/>
</dbReference>
<evidence type="ECO:0000313" key="2">
    <source>
        <dbReference type="EMBL" id="SVA27754.1"/>
    </source>
</evidence>
<proteinExistence type="predicted"/>